<reference evidence="2 3" key="1">
    <citation type="submission" date="2021-07" db="EMBL/GenBank/DDBJ databases">
        <title>The Aristolochia fimbriata genome: insights into angiosperm evolution, floral development and chemical biosynthesis.</title>
        <authorList>
            <person name="Jiao Y."/>
        </authorList>
    </citation>
    <scope>NUCLEOTIDE SEQUENCE [LARGE SCALE GENOMIC DNA]</scope>
    <source>
        <strain evidence="2">IBCAS-2021</strain>
        <tissue evidence="2">Leaf</tissue>
    </source>
</reference>
<evidence type="ECO:0000313" key="2">
    <source>
        <dbReference type="EMBL" id="KAG9456190.1"/>
    </source>
</evidence>
<proteinExistence type="predicted"/>
<protein>
    <submittedName>
        <fullName evidence="2">Uncharacterized protein</fullName>
    </submittedName>
</protein>
<sequence length="69" mass="7421">MGKFSGHPSTVSGSLPSLRGRDHVEAGGPAECIWREEPVPSDPNGLLASFCEVDRMDRVNRVDAEAEVV</sequence>
<comment type="caution">
    <text evidence="2">The sequence shown here is derived from an EMBL/GenBank/DDBJ whole genome shotgun (WGS) entry which is preliminary data.</text>
</comment>
<gene>
    <name evidence="2" type="ORF">H6P81_000698</name>
</gene>
<name>A0AAV7F7G2_ARIFI</name>
<feature type="region of interest" description="Disordered" evidence="1">
    <location>
        <begin position="1"/>
        <end position="23"/>
    </location>
</feature>
<dbReference type="EMBL" id="JAINDJ010000002">
    <property type="protein sequence ID" value="KAG9456190.1"/>
    <property type="molecule type" value="Genomic_DNA"/>
</dbReference>
<dbReference type="AlphaFoldDB" id="A0AAV7F7G2"/>
<dbReference type="Proteomes" id="UP000825729">
    <property type="component" value="Unassembled WGS sequence"/>
</dbReference>
<evidence type="ECO:0000313" key="3">
    <source>
        <dbReference type="Proteomes" id="UP000825729"/>
    </source>
</evidence>
<keyword evidence="3" id="KW-1185">Reference proteome</keyword>
<accession>A0AAV7F7G2</accession>
<organism evidence="2 3">
    <name type="scientific">Aristolochia fimbriata</name>
    <name type="common">White veined hardy Dutchman's pipe vine</name>
    <dbReference type="NCBI Taxonomy" id="158543"/>
    <lineage>
        <taxon>Eukaryota</taxon>
        <taxon>Viridiplantae</taxon>
        <taxon>Streptophyta</taxon>
        <taxon>Embryophyta</taxon>
        <taxon>Tracheophyta</taxon>
        <taxon>Spermatophyta</taxon>
        <taxon>Magnoliopsida</taxon>
        <taxon>Magnoliidae</taxon>
        <taxon>Piperales</taxon>
        <taxon>Aristolochiaceae</taxon>
        <taxon>Aristolochia</taxon>
    </lineage>
</organism>
<evidence type="ECO:0000256" key="1">
    <source>
        <dbReference type="SAM" id="MobiDB-lite"/>
    </source>
</evidence>